<name>A0A3E0EKW0_9FLAO</name>
<evidence type="ECO:0000313" key="1">
    <source>
        <dbReference type="EMBL" id="REG98892.1"/>
    </source>
</evidence>
<protein>
    <recommendedName>
        <fullName evidence="3">Addiction module component</fullName>
    </recommendedName>
</protein>
<dbReference type="EMBL" id="QUNI01000005">
    <property type="protein sequence ID" value="REG98892.1"/>
    <property type="molecule type" value="Genomic_DNA"/>
</dbReference>
<organism evidence="1 2">
    <name type="scientific">Flavobacterium aquicola</name>
    <dbReference type="NCBI Taxonomy" id="1682742"/>
    <lineage>
        <taxon>Bacteria</taxon>
        <taxon>Pseudomonadati</taxon>
        <taxon>Bacteroidota</taxon>
        <taxon>Flavobacteriia</taxon>
        <taxon>Flavobacteriales</taxon>
        <taxon>Flavobacteriaceae</taxon>
        <taxon>Flavobacterium</taxon>
    </lineage>
</organism>
<sequence>MRQLTVTIPDDFYETFVSFFKHIPDVSIDENVKDEVPLWQQEMVLERMKNAKPEDYISWEESKKRRDAKWNK</sequence>
<dbReference type="Proteomes" id="UP000257136">
    <property type="component" value="Unassembled WGS sequence"/>
</dbReference>
<comment type="caution">
    <text evidence="1">The sequence shown here is derived from an EMBL/GenBank/DDBJ whole genome shotgun (WGS) entry which is preliminary data.</text>
</comment>
<dbReference type="OrthoDB" id="1364467at2"/>
<dbReference type="AlphaFoldDB" id="A0A3E0EKW0"/>
<accession>A0A3E0EKW0</accession>
<evidence type="ECO:0008006" key="3">
    <source>
        <dbReference type="Google" id="ProtNLM"/>
    </source>
</evidence>
<proteinExistence type="predicted"/>
<reference evidence="1 2" key="1">
    <citation type="submission" date="2018-08" db="EMBL/GenBank/DDBJ databases">
        <title>Genomic Encyclopedia of Archaeal and Bacterial Type Strains, Phase II (KMG-II): from individual species to whole genera.</title>
        <authorList>
            <person name="Goeker M."/>
        </authorList>
    </citation>
    <scope>NUCLEOTIDE SEQUENCE [LARGE SCALE GENOMIC DNA]</scope>
    <source>
        <strain evidence="1 2">DSM 100880</strain>
    </source>
</reference>
<keyword evidence="2" id="KW-1185">Reference proteome</keyword>
<dbReference type="RefSeq" id="WP_115812899.1">
    <property type="nucleotide sequence ID" value="NZ_QUNI01000005.1"/>
</dbReference>
<gene>
    <name evidence="1" type="ORF">C8P67_10551</name>
</gene>
<evidence type="ECO:0000313" key="2">
    <source>
        <dbReference type="Proteomes" id="UP000257136"/>
    </source>
</evidence>